<name>A0ABS1HGD4_9BACT</name>
<dbReference type="RefSeq" id="WP_200463957.1">
    <property type="nucleotide sequence ID" value="NZ_JAENRR010000008.1"/>
</dbReference>
<proteinExistence type="predicted"/>
<comment type="caution">
    <text evidence="1">The sequence shown here is derived from an EMBL/GenBank/DDBJ whole genome shotgun (WGS) entry which is preliminary data.</text>
</comment>
<gene>
    <name evidence="1" type="ORF">JIV24_05180</name>
</gene>
<dbReference type="Proteomes" id="UP000605676">
    <property type="component" value="Unassembled WGS sequence"/>
</dbReference>
<evidence type="ECO:0000313" key="2">
    <source>
        <dbReference type="Proteomes" id="UP000605676"/>
    </source>
</evidence>
<dbReference type="InterPro" id="IPR025345">
    <property type="entry name" value="DUF4249"/>
</dbReference>
<reference evidence="1 2" key="1">
    <citation type="submission" date="2021-01" db="EMBL/GenBank/DDBJ databases">
        <title>Carboxyliciviraga sp.nov., isolated from coastal sediments.</title>
        <authorList>
            <person name="Lu D."/>
            <person name="Zhang T."/>
        </authorList>
    </citation>
    <scope>NUCLEOTIDE SEQUENCE [LARGE SCALE GENOMIC DNA]</scope>
    <source>
        <strain evidence="1 2">N1Y132</strain>
    </source>
</reference>
<dbReference type="EMBL" id="JAENRR010000008">
    <property type="protein sequence ID" value="MBK3516726.1"/>
    <property type="molecule type" value="Genomic_DNA"/>
</dbReference>
<keyword evidence="2" id="KW-1185">Reference proteome</keyword>
<organism evidence="1 2">
    <name type="scientific">Carboxylicivirga marina</name>
    <dbReference type="NCBI Taxonomy" id="2800988"/>
    <lineage>
        <taxon>Bacteria</taxon>
        <taxon>Pseudomonadati</taxon>
        <taxon>Bacteroidota</taxon>
        <taxon>Bacteroidia</taxon>
        <taxon>Marinilabiliales</taxon>
        <taxon>Marinilabiliaceae</taxon>
        <taxon>Carboxylicivirga</taxon>
    </lineage>
</organism>
<dbReference type="Pfam" id="PF14054">
    <property type="entry name" value="DUF4249"/>
    <property type="match status" value="1"/>
</dbReference>
<dbReference type="PROSITE" id="PS51257">
    <property type="entry name" value="PROKAR_LIPOPROTEIN"/>
    <property type="match status" value="1"/>
</dbReference>
<evidence type="ECO:0000313" key="1">
    <source>
        <dbReference type="EMBL" id="MBK3516726.1"/>
    </source>
</evidence>
<protein>
    <submittedName>
        <fullName evidence="1">DUF4249 domain-containing protein</fullName>
    </submittedName>
</protein>
<accession>A0ABS1HGD4</accession>
<sequence length="311" mass="36166">MKSRFTYLFLLFLALVACEKDIEIELNKQSDKLVMYAFIYPDSALNLHFSKSQSILSVDDYKQIEKGRFQIFINDSFQGTYILPSDTVWSNWKEFSFNERDKIKITAYEFEGDTATAESKIPHKINILNMDTLSINQNISELGNVDMLRTKITFLDPAHETNYYQLLVVREGWGDINSTEYYTRNTITYEKDDLVFTQGEQSGSLLPGINFQGLFTDEIINGLEYELGFNIPKDNLFFDYYEDKIKITVYLYHHTDDYYSYFRSIILAAGYEGFYEELPVFEPVKIHTNIKNGLGVLSGMNFDSDSLVFVK</sequence>